<proteinExistence type="predicted"/>
<evidence type="ECO:0000313" key="4">
    <source>
        <dbReference type="Proteomes" id="UP000030854"/>
    </source>
</evidence>
<keyword evidence="4" id="KW-1185">Reference proteome</keyword>
<comment type="caution">
    <text evidence="3">The sequence shown here is derived from an EMBL/GenBank/DDBJ whole genome shotgun (WGS) entry which is preliminary data.</text>
</comment>
<organism evidence="3 4">
    <name type="scientific">Uncinula necator</name>
    <name type="common">Grape powdery mildew</name>
    <dbReference type="NCBI Taxonomy" id="52586"/>
    <lineage>
        <taxon>Eukaryota</taxon>
        <taxon>Fungi</taxon>
        <taxon>Dikarya</taxon>
        <taxon>Ascomycota</taxon>
        <taxon>Pezizomycotina</taxon>
        <taxon>Leotiomycetes</taxon>
        <taxon>Erysiphales</taxon>
        <taxon>Erysiphaceae</taxon>
        <taxon>Erysiphe</taxon>
    </lineage>
</organism>
<feature type="chain" id="PRO_5002080702" evidence="2">
    <location>
        <begin position="18"/>
        <end position="144"/>
    </location>
</feature>
<evidence type="ECO:0000313" key="3">
    <source>
        <dbReference type="EMBL" id="KHJ36380.1"/>
    </source>
</evidence>
<dbReference type="AlphaFoldDB" id="A0A0B1PGK6"/>
<feature type="signal peptide" evidence="2">
    <location>
        <begin position="1"/>
        <end position="17"/>
    </location>
</feature>
<dbReference type="Proteomes" id="UP000030854">
    <property type="component" value="Unassembled WGS sequence"/>
</dbReference>
<dbReference type="HOGENOM" id="CLU_1797877_0_0_1"/>
<dbReference type="OMA" id="WANEYAK"/>
<dbReference type="EMBL" id="JNVN01000042">
    <property type="protein sequence ID" value="KHJ36380.1"/>
    <property type="molecule type" value="Genomic_DNA"/>
</dbReference>
<keyword evidence="2" id="KW-0732">Signal</keyword>
<feature type="region of interest" description="Disordered" evidence="1">
    <location>
        <begin position="88"/>
        <end position="119"/>
    </location>
</feature>
<protein>
    <submittedName>
        <fullName evidence="3">Putative csep0040 effector protein</fullName>
    </submittedName>
</protein>
<evidence type="ECO:0000256" key="1">
    <source>
        <dbReference type="SAM" id="MobiDB-lite"/>
    </source>
</evidence>
<name>A0A0B1PGK6_UNCNE</name>
<accession>A0A0B1PGK6</accession>
<evidence type="ECO:0000256" key="2">
    <source>
        <dbReference type="SAM" id="SignalP"/>
    </source>
</evidence>
<gene>
    <name evidence="3" type="ORF">EV44_g0081</name>
</gene>
<reference evidence="3 4" key="1">
    <citation type="journal article" date="2014" name="BMC Genomics">
        <title>Adaptive genomic structural variation in the grape powdery mildew pathogen, Erysiphe necator.</title>
        <authorList>
            <person name="Jones L."/>
            <person name="Riaz S."/>
            <person name="Morales-Cruz A."/>
            <person name="Amrine K.C."/>
            <person name="McGuire B."/>
            <person name="Gubler W.D."/>
            <person name="Walker M.A."/>
            <person name="Cantu D."/>
        </authorList>
    </citation>
    <scope>NUCLEOTIDE SEQUENCE [LARGE SCALE GENOMIC DNA]</scope>
    <source>
        <strain evidence="4">c</strain>
    </source>
</reference>
<sequence length="144" mass="14489">MRTSVFSVLGFCLLAAAAPDLQKRSEYDISNYLRFNSNKTYSIMANATSSSPYLTSAITTPTSVYSSGLETSSPTTSGIFNNGSSTTAGSASSATTLTHHSSATSSSASSKTSAGSAPTGVWANSQVKGTVAGVVGVLGLALAL</sequence>
<feature type="compositionally biased region" description="Low complexity" evidence="1">
    <location>
        <begin position="88"/>
        <end position="117"/>
    </location>
</feature>